<evidence type="ECO:0000256" key="8">
    <source>
        <dbReference type="SAM" id="Phobius"/>
    </source>
</evidence>
<evidence type="ECO:0000256" key="1">
    <source>
        <dbReference type="ARBA" id="ARBA00004651"/>
    </source>
</evidence>
<feature type="region of interest" description="Disordered" evidence="7">
    <location>
        <begin position="221"/>
        <end position="241"/>
    </location>
</feature>
<evidence type="ECO:0000313" key="11">
    <source>
        <dbReference type="Proteomes" id="UP000738431"/>
    </source>
</evidence>
<keyword evidence="3 8" id="KW-0812">Transmembrane</keyword>
<evidence type="ECO:0000256" key="6">
    <source>
        <dbReference type="RuleBase" id="RU004057"/>
    </source>
</evidence>
<evidence type="ECO:0000256" key="3">
    <source>
        <dbReference type="ARBA" id="ARBA00022692"/>
    </source>
</evidence>
<evidence type="ECO:0000256" key="2">
    <source>
        <dbReference type="ARBA" id="ARBA00022475"/>
    </source>
</evidence>
<reference evidence="10 11" key="1">
    <citation type="submission" date="2021-08" db="EMBL/GenBank/DDBJ databases">
        <authorList>
            <person name="Zhang D."/>
            <person name="Zhang A."/>
            <person name="Wang L."/>
        </authorList>
    </citation>
    <scope>NUCLEOTIDE SEQUENCE [LARGE SCALE GENOMIC DNA]</scope>
    <source>
        <strain evidence="10 11">WL0086</strain>
    </source>
</reference>
<dbReference type="Pfam" id="PF01618">
    <property type="entry name" value="MotA_ExbB"/>
    <property type="match status" value="1"/>
</dbReference>
<keyword evidence="11" id="KW-1185">Reference proteome</keyword>
<reference evidence="10 11" key="2">
    <citation type="submission" date="2023-12" db="EMBL/GenBank/DDBJ databases">
        <title>Description of an unclassified Opitutus bacterium of Verrucomicrobiota.</title>
        <authorList>
            <person name="Zhang D.-F."/>
        </authorList>
    </citation>
    <scope>NUCLEOTIDE SEQUENCE [LARGE SCALE GENOMIC DNA]</scope>
    <source>
        <strain evidence="10 11">WL0086</strain>
    </source>
</reference>
<dbReference type="PANTHER" id="PTHR30625:SF17">
    <property type="entry name" value="TOLQ-RELATED"/>
    <property type="match status" value="1"/>
</dbReference>
<feature type="transmembrane region" description="Helical" evidence="8">
    <location>
        <begin position="114"/>
        <end position="140"/>
    </location>
</feature>
<gene>
    <name evidence="10" type="ORF">K1X11_009745</name>
</gene>
<keyword evidence="2" id="KW-1003">Cell membrane</keyword>
<evidence type="ECO:0000256" key="7">
    <source>
        <dbReference type="SAM" id="MobiDB-lite"/>
    </source>
</evidence>
<keyword evidence="5 8" id="KW-0472">Membrane</keyword>
<keyword evidence="4 8" id="KW-1133">Transmembrane helix</keyword>
<evidence type="ECO:0000313" key="10">
    <source>
        <dbReference type="EMBL" id="WRQ89689.1"/>
    </source>
</evidence>
<sequence length="241" mass="26035">MGDFEFSLLAQGGPMMLVLLVMAVAAVVLFAERTLYLHRGQIRSTAFVDGIKNILEKRRVMEALTVCEETPGPVAAVVKSALLHVHDDEAKMRFAVQEAGIVEIPALERRLGSIAAIAQIAPLVGLLGTALGMATTFYAFMSGGAEYATARALADGMWQALLVTIGSLTLAIPAHLGYHFLSGRVRAIVRDVEWAGNEIMRYLLVDYRRGVLADQGREAGVVERRQPAAESDPLKEEGESS</sequence>
<feature type="transmembrane region" description="Helical" evidence="8">
    <location>
        <begin position="160"/>
        <end position="181"/>
    </location>
</feature>
<comment type="similarity">
    <text evidence="6">Belongs to the exbB/tolQ family.</text>
</comment>
<dbReference type="PANTHER" id="PTHR30625">
    <property type="entry name" value="PROTEIN TOLQ"/>
    <property type="match status" value="1"/>
</dbReference>
<proteinExistence type="inferred from homology"/>
<dbReference type="RefSeq" id="WP_221032150.1">
    <property type="nucleotide sequence ID" value="NZ_CP139781.1"/>
</dbReference>
<feature type="domain" description="MotA/TolQ/ExbB proton channel" evidence="9">
    <location>
        <begin position="74"/>
        <end position="193"/>
    </location>
</feature>
<dbReference type="InterPro" id="IPR050790">
    <property type="entry name" value="ExbB/TolQ_transport"/>
</dbReference>
<accession>A0ABZ1CDP9</accession>
<comment type="subcellular location">
    <subcellularLocation>
        <location evidence="1">Cell membrane</location>
        <topology evidence="1">Multi-pass membrane protein</topology>
    </subcellularLocation>
    <subcellularLocation>
        <location evidence="6">Membrane</location>
        <topology evidence="6">Multi-pass membrane protein</topology>
    </subcellularLocation>
</comment>
<keyword evidence="6" id="KW-0813">Transport</keyword>
<keyword evidence="6" id="KW-0653">Protein transport</keyword>
<dbReference type="InterPro" id="IPR002898">
    <property type="entry name" value="MotA_ExbB_proton_chnl"/>
</dbReference>
<evidence type="ECO:0000259" key="9">
    <source>
        <dbReference type="Pfam" id="PF01618"/>
    </source>
</evidence>
<feature type="transmembrane region" description="Helical" evidence="8">
    <location>
        <begin position="12"/>
        <end position="31"/>
    </location>
</feature>
<evidence type="ECO:0000256" key="4">
    <source>
        <dbReference type="ARBA" id="ARBA00022989"/>
    </source>
</evidence>
<dbReference type="Proteomes" id="UP000738431">
    <property type="component" value="Chromosome"/>
</dbReference>
<dbReference type="EMBL" id="CP139781">
    <property type="protein sequence ID" value="WRQ89689.1"/>
    <property type="molecule type" value="Genomic_DNA"/>
</dbReference>
<organism evidence="10 11">
    <name type="scientific">Actomonas aquatica</name>
    <dbReference type="NCBI Taxonomy" id="2866162"/>
    <lineage>
        <taxon>Bacteria</taxon>
        <taxon>Pseudomonadati</taxon>
        <taxon>Verrucomicrobiota</taxon>
        <taxon>Opitutia</taxon>
        <taxon>Opitutales</taxon>
        <taxon>Opitutaceae</taxon>
        <taxon>Actomonas</taxon>
    </lineage>
</organism>
<protein>
    <submittedName>
        <fullName evidence="10">MotA/TolQ/ExbB proton channel family protein</fullName>
    </submittedName>
</protein>
<evidence type="ECO:0000256" key="5">
    <source>
        <dbReference type="ARBA" id="ARBA00023136"/>
    </source>
</evidence>
<name>A0ABZ1CDP9_9BACT</name>